<dbReference type="GO" id="GO:0000302">
    <property type="term" value="P:response to reactive oxygen species"/>
    <property type="evidence" value="ECO:0007669"/>
    <property type="project" value="TreeGrafter"/>
</dbReference>
<name>A0A0D3IT33_EMIH1</name>
<reference evidence="1" key="2">
    <citation type="submission" date="2024-10" db="UniProtKB">
        <authorList>
            <consortium name="EnsemblProtists"/>
        </authorList>
    </citation>
    <scope>IDENTIFICATION</scope>
</reference>
<accession>A0A0D3IT33</accession>
<dbReference type="InterPro" id="IPR012674">
    <property type="entry name" value="Calycin"/>
</dbReference>
<evidence type="ECO:0000313" key="1">
    <source>
        <dbReference type="EnsemblProtists" id="EOD14418"/>
    </source>
</evidence>
<evidence type="ECO:0000313" key="2">
    <source>
        <dbReference type="Proteomes" id="UP000013827"/>
    </source>
</evidence>
<dbReference type="RefSeq" id="XP_005766847.1">
    <property type="nucleotide sequence ID" value="XM_005766790.1"/>
</dbReference>
<dbReference type="GeneID" id="17260572"/>
<sequence>MLSALLALPAWNPGHDACPTVTTVGSADFSLAEWVRKSWFIQEQQVLDFQPVTSNYCVAATYNLEGKTVPFFKGKVATVYNYANNDQVNGPLTNAKNMTLCARAVNTTDSSRLAVAPCLLPNILAGPYWILGIGKAADGSYDWAVVIGGQPDVKWEDGCTTKESGVNNAGLWLFSRKPVASPEAIGKMHALLKAKGIARSRLHKVEQEGCTYHGFNMK</sequence>
<proteinExistence type="predicted"/>
<dbReference type="AlphaFoldDB" id="A0A0D3IT33"/>
<dbReference type="PaxDb" id="2903-EOD14418"/>
<dbReference type="KEGG" id="ehx:EMIHUDRAFT_436925"/>
<dbReference type="OMA" id="TISIWNT"/>
<dbReference type="STRING" id="2903.R1BW64"/>
<dbReference type="eggNOG" id="ENOG502S9PN">
    <property type="taxonomic scope" value="Eukaryota"/>
</dbReference>
<dbReference type="EnsemblProtists" id="EOD14418">
    <property type="protein sequence ID" value="EOD14418"/>
    <property type="gene ID" value="EMIHUDRAFT_436925"/>
</dbReference>
<dbReference type="PANTHER" id="PTHR10612:SF34">
    <property type="entry name" value="APOLIPOPROTEIN D"/>
    <property type="match status" value="1"/>
</dbReference>
<protein>
    <recommendedName>
        <fullName evidence="3">Lipocalin/cytosolic fatty-acid binding domain-containing protein</fullName>
    </recommendedName>
</protein>
<keyword evidence="2" id="KW-1185">Reference proteome</keyword>
<dbReference type="Gene3D" id="2.40.128.20">
    <property type="match status" value="1"/>
</dbReference>
<dbReference type="Proteomes" id="UP000013827">
    <property type="component" value="Unassembled WGS sequence"/>
</dbReference>
<reference evidence="2" key="1">
    <citation type="journal article" date="2013" name="Nature">
        <title>Pan genome of the phytoplankton Emiliania underpins its global distribution.</title>
        <authorList>
            <person name="Read B.A."/>
            <person name="Kegel J."/>
            <person name="Klute M.J."/>
            <person name="Kuo A."/>
            <person name="Lefebvre S.C."/>
            <person name="Maumus F."/>
            <person name="Mayer C."/>
            <person name="Miller J."/>
            <person name="Monier A."/>
            <person name="Salamov A."/>
            <person name="Young J."/>
            <person name="Aguilar M."/>
            <person name="Claverie J.M."/>
            <person name="Frickenhaus S."/>
            <person name="Gonzalez K."/>
            <person name="Herman E.K."/>
            <person name="Lin Y.C."/>
            <person name="Napier J."/>
            <person name="Ogata H."/>
            <person name="Sarno A.F."/>
            <person name="Shmutz J."/>
            <person name="Schroeder D."/>
            <person name="de Vargas C."/>
            <person name="Verret F."/>
            <person name="von Dassow P."/>
            <person name="Valentin K."/>
            <person name="Van de Peer Y."/>
            <person name="Wheeler G."/>
            <person name="Dacks J.B."/>
            <person name="Delwiche C.F."/>
            <person name="Dyhrman S.T."/>
            <person name="Glockner G."/>
            <person name="John U."/>
            <person name="Richards T."/>
            <person name="Worden A.Z."/>
            <person name="Zhang X."/>
            <person name="Grigoriev I.V."/>
            <person name="Allen A.E."/>
            <person name="Bidle K."/>
            <person name="Borodovsky M."/>
            <person name="Bowler C."/>
            <person name="Brownlee C."/>
            <person name="Cock J.M."/>
            <person name="Elias M."/>
            <person name="Gladyshev V.N."/>
            <person name="Groth M."/>
            <person name="Guda C."/>
            <person name="Hadaegh A."/>
            <person name="Iglesias-Rodriguez M.D."/>
            <person name="Jenkins J."/>
            <person name="Jones B.M."/>
            <person name="Lawson T."/>
            <person name="Leese F."/>
            <person name="Lindquist E."/>
            <person name="Lobanov A."/>
            <person name="Lomsadze A."/>
            <person name="Malik S.B."/>
            <person name="Marsh M.E."/>
            <person name="Mackinder L."/>
            <person name="Mock T."/>
            <person name="Mueller-Roeber B."/>
            <person name="Pagarete A."/>
            <person name="Parker M."/>
            <person name="Probert I."/>
            <person name="Quesneville H."/>
            <person name="Raines C."/>
            <person name="Rensing S.A."/>
            <person name="Riano-Pachon D.M."/>
            <person name="Richier S."/>
            <person name="Rokitta S."/>
            <person name="Shiraiwa Y."/>
            <person name="Soanes D.M."/>
            <person name="van der Giezen M."/>
            <person name="Wahlund T.M."/>
            <person name="Williams B."/>
            <person name="Wilson W."/>
            <person name="Wolfe G."/>
            <person name="Wurch L.L."/>
        </authorList>
    </citation>
    <scope>NUCLEOTIDE SEQUENCE</scope>
</reference>
<dbReference type="HOGENOM" id="CLU_100756_0_0_1"/>
<dbReference type="SUPFAM" id="SSF50814">
    <property type="entry name" value="Lipocalins"/>
    <property type="match status" value="1"/>
</dbReference>
<dbReference type="PANTHER" id="PTHR10612">
    <property type="entry name" value="APOLIPOPROTEIN D"/>
    <property type="match status" value="1"/>
</dbReference>
<dbReference type="GO" id="GO:0005737">
    <property type="term" value="C:cytoplasm"/>
    <property type="evidence" value="ECO:0007669"/>
    <property type="project" value="TreeGrafter"/>
</dbReference>
<evidence type="ECO:0008006" key="3">
    <source>
        <dbReference type="Google" id="ProtNLM"/>
    </source>
</evidence>
<organism evidence="1 2">
    <name type="scientific">Emiliania huxleyi (strain CCMP1516)</name>
    <dbReference type="NCBI Taxonomy" id="280463"/>
    <lineage>
        <taxon>Eukaryota</taxon>
        <taxon>Haptista</taxon>
        <taxon>Haptophyta</taxon>
        <taxon>Prymnesiophyceae</taxon>
        <taxon>Isochrysidales</taxon>
        <taxon>Noelaerhabdaceae</taxon>
        <taxon>Emiliania</taxon>
    </lineage>
</organism>
<dbReference type="GO" id="GO:0006629">
    <property type="term" value="P:lipid metabolic process"/>
    <property type="evidence" value="ECO:0007669"/>
    <property type="project" value="TreeGrafter"/>
</dbReference>